<evidence type="ECO:0000256" key="4">
    <source>
        <dbReference type="ARBA" id="ARBA00023267"/>
    </source>
</evidence>
<dbReference type="PANTHER" id="PTHR12835:SF5">
    <property type="entry name" value="BIOTIN--PROTEIN LIGASE"/>
    <property type="match status" value="1"/>
</dbReference>
<dbReference type="AlphaFoldDB" id="A0AAX3WKC3"/>
<name>A0AAX3WKC3_METEX</name>
<feature type="domain" description="BPL/LPL catalytic" evidence="9">
    <location>
        <begin position="23"/>
        <end position="99"/>
    </location>
</feature>
<protein>
    <recommendedName>
        <fullName evidence="5">biotin--[biotin carboxyl-carrier protein] ligase</fullName>
        <ecNumber evidence="5">6.3.4.15</ecNumber>
    </recommendedName>
</protein>
<dbReference type="SUPFAM" id="SSF50037">
    <property type="entry name" value="C-terminal domain of transcriptional repressors"/>
    <property type="match status" value="1"/>
</dbReference>
<reference evidence="10" key="1">
    <citation type="journal article" date="2022" name="Biotechnol. Bioprocess Eng.">
        <title>Pan-genome Analysis Reveals Comparative Genomic Features of Central Metabolic Pathways in Methylorubrum extorquens.</title>
        <authorList>
            <person name="Lee G.M."/>
            <person name="Scott-Nevros Z.K."/>
            <person name="Lee S.-M."/>
            <person name="Kim D."/>
        </authorList>
    </citation>
    <scope>NUCLEOTIDE SEQUENCE</scope>
    <source>
        <strain evidence="10">ATCC 55366</strain>
    </source>
</reference>
<dbReference type="RefSeq" id="WP_056113981.1">
    <property type="nucleotide sequence ID" value="NZ_CP073633.1"/>
</dbReference>
<feature type="compositionally biased region" description="Basic and acidic residues" evidence="7">
    <location>
        <begin position="11"/>
        <end position="23"/>
    </location>
</feature>
<evidence type="ECO:0000256" key="2">
    <source>
        <dbReference type="ARBA" id="ARBA00022741"/>
    </source>
</evidence>
<evidence type="ECO:0000256" key="5">
    <source>
        <dbReference type="ARBA" id="ARBA00024227"/>
    </source>
</evidence>
<dbReference type="Gene3D" id="2.30.30.100">
    <property type="match status" value="1"/>
</dbReference>
<evidence type="ECO:0000256" key="7">
    <source>
        <dbReference type="SAM" id="MobiDB-lite"/>
    </source>
</evidence>
<evidence type="ECO:0000313" key="10">
    <source>
        <dbReference type="EMBL" id="WHQ71150.1"/>
    </source>
</evidence>
<dbReference type="GO" id="GO:0004077">
    <property type="term" value="F:biotin--[biotin carboxyl-carrier protein] ligase activity"/>
    <property type="evidence" value="ECO:0007669"/>
    <property type="project" value="UniProtKB-EC"/>
</dbReference>
<dbReference type="GO" id="GO:0005524">
    <property type="term" value="F:ATP binding"/>
    <property type="evidence" value="ECO:0007669"/>
    <property type="project" value="UniProtKB-KW"/>
</dbReference>
<keyword evidence="1 10" id="KW-0436">Ligase</keyword>
<dbReference type="EMBL" id="CP073633">
    <property type="protein sequence ID" value="WHQ71150.1"/>
    <property type="molecule type" value="Genomic_DNA"/>
</dbReference>
<dbReference type="Proteomes" id="UP001223720">
    <property type="component" value="Chromosome"/>
</dbReference>
<feature type="region of interest" description="Disordered" evidence="7">
    <location>
        <begin position="1"/>
        <end position="24"/>
    </location>
</feature>
<dbReference type="InterPro" id="IPR045864">
    <property type="entry name" value="aa-tRNA-synth_II/BPL/LPL"/>
</dbReference>
<keyword evidence="2" id="KW-0547">Nucleotide-binding</keyword>
<dbReference type="InterPro" id="IPR003142">
    <property type="entry name" value="BPL_C"/>
</dbReference>
<dbReference type="InterPro" id="IPR004143">
    <property type="entry name" value="BPL_LPL_catalytic"/>
</dbReference>
<evidence type="ECO:0000259" key="8">
    <source>
        <dbReference type="Pfam" id="PF02237"/>
    </source>
</evidence>
<keyword evidence="4" id="KW-0092">Biotin</keyword>
<dbReference type="InterPro" id="IPR004408">
    <property type="entry name" value="Biotin_CoA_COase_ligase"/>
</dbReference>
<feature type="domain" description="BPL/LPL catalytic" evidence="9">
    <location>
        <begin position="177"/>
        <end position="218"/>
    </location>
</feature>
<comment type="catalytic activity">
    <reaction evidence="6">
        <text>biotin + L-lysyl-[protein] + ATP = N(6)-biotinyl-L-lysyl-[protein] + AMP + diphosphate + H(+)</text>
        <dbReference type="Rhea" id="RHEA:11756"/>
        <dbReference type="Rhea" id="RHEA-COMP:9752"/>
        <dbReference type="Rhea" id="RHEA-COMP:10505"/>
        <dbReference type="ChEBI" id="CHEBI:15378"/>
        <dbReference type="ChEBI" id="CHEBI:29969"/>
        <dbReference type="ChEBI" id="CHEBI:30616"/>
        <dbReference type="ChEBI" id="CHEBI:33019"/>
        <dbReference type="ChEBI" id="CHEBI:57586"/>
        <dbReference type="ChEBI" id="CHEBI:83144"/>
        <dbReference type="ChEBI" id="CHEBI:456215"/>
        <dbReference type="EC" id="6.3.4.15"/>
    </reaction>
</comment>
<dbReference type="GO" id="GO:0005737">
    <property type="term" value="C:cytoplasm"/>
    <property type="evidence" value="ECO:0007669"/>
    <property type="project" value="TreeGrafter"/>
</dbReference>
<feature type="region of interest" description="Disordered" evidence="7">
    <location>
        <begin position="112"/>
        <end position="167"/>
    </location>
</feature>
<evidence type="ECO:0000313" key="11">
    <source>
        <dbReference type="Proteomes" id="UP001223720"/>
    </source>
</evidence>
<dbReference type="InterPro" id="IPR008988">
    <property type="entry name" value="Transcriptional_repressor_C"/>
</dbReference>
<gene>
    <name evidence="10" type="ORF">KEC54_06105</name>
</gene>
<sequence length="331" mass="34448">MQFRLSQAARSEGHRLHSHDRLDSTNSEAMRLAHGGETGPLWVTTQRQEAGRGRRGNAWTSPEGNLAASVLMPVAGVAPEMVATLGFVAGVALVDAIRDACRLKPSPRTLGEGYDGLVVGATSGSDGEGASKDEASSETPPHHRLPPRSADDEVGRALSPLAGRGDAAPQGIAPSAAAIHLKWPNDVLADGQKLAGILLEAETLPGGRRAVVVGFGVNVAAAPDGLPYPAAALAAFSAADAPMLLEFLSERFVEAVRIWNKGRGFSNIRRRWLERAAGVGAPVSVRMAEVTLTGIFETIDEGGRLVILAPDGTRRTVTAGEVHFGSAATAA</sequence>
<evidence type="ECO:0000259" key="9">
    <source>
        <dbReference type="Pfam" id="PF03099"/>
    </source>
</evidence>
<organism evidence="10 11">
    <name type="scientific">Methylorubrum extorquens</name>
    <name type="common">Methylobacterium dichloromethanicum</name>
    <name type="synonym">Methylobacterium extorquens</name>
    <dbReference type="NCBI Taxonomy" id="408"/>
    <lineage>
        <taxon>Bacteria</taxon>
        <taxon>Pseudomonadati</taxon>
        <taxon>Pseudomonadota</taxon>
        <taxon>Alphaproteobacteria</taxon>
        <taxon>Hyphomicrobiales</taxon>
        <taxon>Methylobacteriaceae</taxon>
        <taxon>Methylorubrum</taxon>
    </lineage>
</organism>
<proteinExistence type="predicted"/>
<accession>A0AAX3WKC3</accession>
<keyword evidence="3" id="KW-0067">ATP-binding</keyword>
<dbReference type="Gene3D" id="3.30.930.10">
    <property type="entry name" value="Bira Bifunctional Protein, Domain 2"/>
    <property type="match status" value="2"/>
</dbReference>
<dbReference type="CDD" id="cd16442">
    <property type="entry name" value="BPL"/>
    <property type="match status" value="1"/>
</dbReference>
<dbReference type="Pfam" id="PF02237">
    <property type="entry name" value="BPL_C"/>
    <property type="match status" value="1"/>
</dbReference>
<evidence type="ECO:0000256" key="1">
    <source>
        <dbReference type="ARBA" id="ARBA00022598"/>
    </source>
</evidence>
<dbReference type="Pfam" id="PF03099">
    <property type="entry name" value="BPL_LplA_LipB"/>
    <property type="match status" value="2"/>
</dbReference>
<dbReference type="SUPFAM" id="SSF55681">
    <property type="entry name" value="Class II aaRS and biotin synthetases"/>
    <property type="match status" value="2"/>
</dbReference>
<evidence type="ECO:0000256" key="3">
    <source>
        <dbReference type="ARBA" id="ARBA00022840"/>
    </source>
</evidence>
<feature type="domain" description="Biotin protein ligase C-terminal" evidence="8">
    <location>
        <begin position="280"/>
        <end position="324"/>
    </location>
</feature>
<dbReference type="PANTHER" id="PTHR12835">
    <property type="entry name" value="BIOTIN PROTEIN LIGASE"/>
    <property type="match status" value="1"/>
</dbReference>
<evidence type="ECO:0000256" key="6">
    <source>
        <dbReference type="ARBA" id="ARBA00047846"/>
    </source>
</evidence>
<dbReference type="EC" id="6.3.4.15" evidence="5"/>